<protein>
    <submittedName>
        <fullName evidence="1">Uncharacterized protein</fullName>
    </submittedName>
</protein>
<name>A0A4P6XMJ3_9ASCO</name>
<dbReference type="AlphaFoldDB" id="A0A4P6XMJ3"/>
<dbReference type="EMBL" id="CP034457">
    <property type="protein sequence ID" value="QBM87795.1"/>
    <property type="molecule type" value="Genomic_DNA"/>
</dbReference>
<organism evidence="1 2">
    <name type="scientific">Metschnikowia aff. pulcherrima</name>
    <dbReference type="NCBI Taxonomy" id="2163413"/>
    <lineage>
        <taxon>Eukaryota</taxon>
        <taxon>Fungi</taxon>
        <taxon>Dikarya</taxon>
        <taxon>Ascomycota</taxon>
        <taxon>Saccharomycotina</taxon>
        <taxon>Pichiomycetes</taxon>
        <taxon>Metschnikowiaceae</taxon>
        <taxon>Metschnikowia</taxon>
    </lineage>
</organism>
<sequence length="160" mass="16938">MQGQCHTHLTVRLLESGSGTTTTELLWLHSSGVGDQQGLVVRGEDLLELVLRSLVDVFLVVSNQALGNSLSDGVNLRHVTTTGNSDSDVDVGELVQAGQSQWLVDLETQDLGLNQGDWGTVDLDQTLTGLDVGDSSSGLLLTESLFVSTSCGDMVKASRP</sequence>
<evidence type="ECO:0000313" key="1">
    <source>
        <dbReference type="EMBL" id="QBM87795.1"/>
    </source>
</evidence>
<accession>A0A4P6XMJ3</accession>
<keyword evidence="2" id="KW-1185">Reference proteome</keyword>
<gene>
    <name evidence="1" type="ORF">METSCH_B10070</name>
</gene>
<proteinExistence type="predicted"/>
<evidence type="ECO:0000313" key="2">
    <source>
        <dbReference type="Proteomes" id="UP000292447"/>
    </source>
</evidence>
<dbReference type="Proteomes" id="UP000292447">
    <property type="component" value="Chromosome II"/>
</dbReference>
<reference evidence="2" key="1">
    <citation type="submission" date="2019-03" db="EMBL/GenBank/DDBJ databases">
        <title>Snf2 controls pulcherriminic acid biosynthesis and connects pigmentation and antifungal activity of the yeast Metschnikowia pulcherrima.</title>
        <authorList>
            <person name="Gore-Lloyd D."/>
            <person name="Sumann I."/>
            <person name="Brachmann A.O."/>
            <person name="Schneeberger K."/>
            <person name="Ortiz-Merino R.A."/>
            <person name="Moreno-Beltran M."/>
            <person name="Schlaefli M."/>
            <person name="Kirner P."/>
            <person name="Santos Kron A."/>
            <person name="Wolfe K.H."/>
            <person name="Piel J."/>
            <person name="Ahrens C.H."/>
            <person name="Henk D."/>
            <person name="Freimoser F.M."/>
        </authorList>
    </citation>
    <scope>NUCLEOTIDE SEQUENCE [LARGE SCALE GENOMIC DNA]</scope>
    <source>
        <strain evidence="2">APC 1.2</strain>
    </source>
</reference>